<keyword evidence="3" id="KW-1185">Reference proteome</keyword>
<feature type="domain" description="Cthe-2314-like HEPN" evidence="1">
    <location>
        <begin position="50"/>
        <end position="224"/>
    </location>
</feature>
<dbReference type="EMBL" id="JBHSED010000015">
    <property type="protein sequence ID" value="MFC4303876.1"/>
    <property type="molecule type" value="Genomic_DNA"/>
</dbReference>
<dbReference type="InterPro" id="IPR041394">
    <property type="entry name" value="HEPN_Cthe2314"/>
</dbReference>
<gene>
    <name evidence="2" type="ORF">ACFO1S_10515</name>
</gene>
<dbReference type="Pfam" id="PF18730">
    <property type="entry name" value="HEPN_Cthe2314"/>
    <property type="match status" value="1"/>
</dbReference>
<accession>A0ABV8S957</accession>
<evidence type="ECO:0000313" key="3">
    <source>
        <dbReference type="Proteomes" id="UP001595755"/>
    </source>
</evidence>
<organism evidence="2 3">
    <name type="scientific">Cohnella boryungensis</name>
    <dbReference type="NCBI Taxonomy" id="768479"/>
    <lineage>
        <taxon>Bacteria</taxon>
        <taxon>Bacillati</taxon>
        <taxon>Bacillota</taxon>
        <taxon>Bacilli</taxon>
        <taxon>Bacillales</taxon>
        <taxon>Paenibacillaceae</taxon>
        <taxon>Cohnella</taxon>
    </lineage>
</organism>
<name>A0ABV8S957_9BACL</name>
<comment type="caution">
    <text evidence="2">The sequence shown here is derived from an EMBL/GenBank/DDBJ whole genome shotgun (WGS) entry which is preliminary data.</text>
</comment>
<sequence length="233" mass="27526">MLFGESPREWAGTSLETVQTLETFARLCSGIAERKREQSRRYYTYAISAEGLIRSLDELEQSCYAARRYAMLIRETRIDELSPEDRLNYSRHVYFDKNAYIRIFAVLDKLGTLLNQLLNLRTERMKSRYSYFTMLRNLREHGLHSRLMKPLNDFKERHQGAMSRLRNRRNLEIHQMNAELKDDLHQSIANNGDSKRLEDLAANMADLEQGWEMVLGSLRVSARYACEYLRKME</sequence>
<dbReference type="RefSeq" id="WP_378126748.1">
    <property type="nucleotide sequence ID" value="NZ_JBHSED010000015.1"/>
</dbReference>
<evidence type="ECO:0000259" key="1">
    <source>
        <dbReference type="Pfam" id="PF18730"/>
    </source>
</evidence>
<proteinExistence type="predicted"/>
<evidence type="ECO:0000313" key="2">
    <source>
        <dbReference type="EMBL" id="MFC4303876.1"/>
    </source>
</evidence>
<protein>
    <submittedName>
        <fullName evidence="2">Cthe_2314 family HEPN domain-containing protein</fullName>
    </submittedName>
</protein>
<dbReference type="Proteomes" id="UP001595755">
    <property type="component" value="Unassembled WGS sequence"/>
</dbReference>
<reference evidence="3" key="1">
    <citation type="journal article" date="2019" name="Int. J. Syst. Evol. Microbiol.">
        <title>The Global Catalogue of Microorganisms (GCM) 10K type strain sequencing project: providing services to taxonomists for standard genome sequencing and annotation.</title>
        <authorList>
            <consortium name="The Broad Institute Genomics Platform"/>
            <consortium name="The Broad Institute Genome Sequencing Center for Infectious Disease"/>
            <person name="Wu L."/>
            <person name="Ma J."/>
        </authorList>
    </citation>
    <scope>NUCLEOTIDE SEQUENCE [LARGE SCALE GENOMIC DNA]</scope>
    <source>
        <strain evidence="3">CGMCC 4.1641</strain>
    </source>
</reference>